<dbReference type="OrthoDB" id="5893030at2"/>
<dbReference type="EMBL" id="AEIU01000026">
    <property type="protein sequence ID" value="EFP98030.1"/>
    <property type="molecule type" value="Genomic_DNA"/>
</dbReference>
<reference evidence="2" key="1">
    <citation type="journal article" date="2012" name="Int. J. Syst. Evol. Microbiol.">
        <title>Vibrio caribbeanicus sp. nov., isolated from the marine sponge Scleritoderma cyanea.</title>
        <authorList>
            <person name="Hoffmann M."/>
            <person name="Monday S.R."/>
            <person name="Allard M.W."/>
            <person name="Strain E.A."/>
            <person name="Whittaker P."/>
            <person name="Naum M."/>
            <person name="McCarthy P.J."/>
            <person name="Lopez J.V."/>
            <person name="Fischer M."/>
            <person name="Brown E.W."/>
        </authorList>
    </citation>
    <scope>NUCLEOTIDE SEQUENCE [LARGE SCALE GENOMIC DNA]</scope>
    <source>
        <strain evidence="2">ATCC BAA-2122</strain>
    </source>
</reference>
<organism evidence="2 3">
    <name type="scientific">Vibrio caribbeanicus ATCC BAA-2122</name>
    <dbReference type="NCBI Taxonomy" id="796620"/>
    <lineage>
        <taxon>Bacteria</taxon>
        <taxon>Pseudomonadati</taxon>
        <taxon>Pseudomonadota</taxon>
        <taxon>Gammaproteobacteria</taxon>
        <taxon>Vibrionales</taxon>
        <taxon>Vibrionaceae</taxon>
        <taxon>Vibrio</taxon>
    </lineage>
</organism>
<sequence>MRLTKIVVAVALLTPNAHALQVCQLGDNYKVLESEAFDKLRQKKYRAFSEEVTPETLFSSSPTHYSDIKPSISEAAEHFPRTSSLLEKGATGAMNLELAGEATSLLSTIGHSAMGAARGAIEVLGPVGDAIAVGLWAEEVAESFADETQTSYDRFATVMSLIDWFGVLKLPARDIDRHILINRWNNVTQGDHYSFQVHQDPITLKEEKEVDFWVKLISDQNLMLKSIARGYATDVALKYQASYQHAVHAQSELADALIKALENELNKTFFYQLGLEGSGRQLFATDFGRLCESEIDKVVEIYSPQEQNNRQQIFGPSPRQSNKALAQLQKCQQGHLNDAIALLDDLRNGDIENFDKASVSQLYFKVLNAKKRIVDIANTQLEKIRDALIEDMRAEGLATIDHLFDSGAVNNAYQFFKSKADQLAIDIMARSILGRPAKPIELRQRYFVLQESYRECVQLGIIRNGLGGDPNFRGCTRYERIPATIRHFDSSEFDQESQLVFPDRDALKQYFNQSLDSLVQNGWRAQEEEAWLEKQLKDYSKKHRLIAEKEKLRKEVLHWLFDTSESFLSRCGAGCAGWPLVKLQESNLSPQSSLTEIKQWYESNKYSAGYKRVNKLGDLLDNALEKEQQANEQIELYSFVTHGSFDLDKHAPLIVSALENAQLDLAHLDVVMPMAKRVVKQRIEKAMSVAKSNGSDWLYSQIGDFHRYYSIVKIQEMSTGHFSSGDTGVDSLFSEPLPAHLLRYLTLVDIQKNIDVVGTHYSTVGNSVQTSYDTRLNQAIDSLFSPSGKLNSQLKQLSLVNEDFDWIAGRSCSINYEPLRSALKAVAKDSDLQLINPLSEWYKRLMRQQIFLFEAVAFSAAQQEQKEIRCALSLNSIN</sequence>
<keyword evidence="1" id="KW-0732">Signal</keyword>
<dbReference type="RefSeq" id="WP_009599858.1">
    <property type="nucleotide sequence ID" value="NZ_AEIU01000026.1"/>
</dbReference>
<feature type="chain" id="PRO_5003166942" evidence="1">
    <location>
        <begin position="20"/>
        <end position="878"/>
    </location>
</feature>
<dbReference type="Proteomes" id="UP000002943">
    <property type="component" value="Unassembled WGS sequence"/>
</dbReference>
<feature type="signal peptide" evidence="1">
    <location>
        <begin position="1"/>
        <end position="19"/>
    </location>
</feature>
<dbReference type="AlphaFoldDB" id="E3BG06"/>
<name>E3BG06_9VIBR</name>
<evidence type="ECO:0000313" key="2">
    <source>
        <dbReference type="EMBL" id="EFP98030.1"/>
    </source>
</evidence>
<gene>
    <name evidence="2" type="ORF">VIBC2010_06549</name>
</gene>
<keyword evidence="3" id="KW-1185">Reference proteome</keyword>
<comment type="caution">
    <text evidence="2">The sequence shown here is derived from an EMBL/GenBank/DDBJ whole genome shotgun (WGS) entry which is preliminary data.</text>
</comment>
<protein>
    <submittedName>
        <fullName evidence="2">Uncharacterized protein</fullName>
    </submittedName>
</protein>
<evidence type="ECO:0000313" key="3">
    <source>
        <dbReference type="Proteomes" id="UP000002943"/>
    </source>
</evidence>
<evidence type="ECO:0000256" key="1">
    <source>
        <dbReference type="SAM" id="SignalP"/>
    </source>
</evidence>
<accession>E3BG06</accession>
<dbReference type="eggNOG" id="ENOG50326TW">
    <property type="taxonomic scope" value="Bacteria"/>
</dbReference>
<proteinExistence type="predicted"/>